<sequence>MKPKFYISCILLLISCNIHPKEGIQGLKYYNAITTASSLRCREDTNTNSKIIQKFPFGTLISFQTEKPPQELKKESWIKVQNQNCFVSAEYLVFDKTQGSEFTKLDPEEYKCVPTEDIKDLPYYLIGDLYIHLIYEPLGNEHSQTNLVIEIGNLNFNDREIHFTNLKSGKFNPLGEWVGESQTKNVSVLLETTENNSIYYKNKNSKYNKTEAIHKCKELENKPVSLNHLNDVPWETFYNPKPISLEKIGIEMDQFRKQKTKAK</sequence>
<dbReference type="EMBL" id="RQFP01000001">
    <property type="protein sequence ID" value="TGK97080.1"/>
    <property type="molecule type" value="Genomic_DNA"/>
</dbReference>
<reference evidence="1" key="1">
    <citation type="journal article" date="2019" name="PLoS Negl. Trop. Dis.">
        <title>Revisiting the worldwide diversity of Leptospira species in the environment.</title>
        <authorList>
            <person name="Vincent A.T."/>
            <person name="Schiettekatte O."/>
            <person name="Bourhy P."/>
            <person name="Veyrier F.J."/>
            <person name="Picardeau M."/>
        </authorList>
    </citation>
    <scope>NUCLEOTIDE SEQUENCE [LARGE SCALE GENOMIC DNA]</scope>
    <source>
        <strain evidence="1">201800277</strain>
    </source>
</reference>
<evidence type="ECO:0000313" key="1">
    <source>
        <dbReference type="EMBL" id="TGK97080.1"/>
    </source>
</evidence>
<dbReference type="OrthoDB" id="9939786at2"/>
<protein>
    <recommendedName>
        <fullName evidence="3">SH3 domain-containing protein</fullName>
    </recommendedName>
</protein>
<name>A0A2M9XZS2_9LEPT</name>
<organism evidence="1 2">
    <name type="scientific">Leptospira brenneri</name>
    <dbReference type="NCBI Taxonomy" id="2023182"/>
    <lineage>
        <taxon>Bacteria</taxon>
        <taxon>Pseudomonadati</taxon>
        <taxon>Spirochaetota</taxon>
        <taxon>Spirochaetia</taxon>
        <taxon>Leptospirales</taxon>
        <taxon>Leptospiraceae</taxon>
        <taxon>Leptospira</taxon>
    </lineage>
</organism>
<dbReference type="PROSITE" id="PS51257">
    <property type="entry name" value="PROKAR_LIPOPROTEIN"/>
    <property type="match status" value="1"/>
</dbReference>
<dbReference type="AlphaFoldDB" id="A0A2M9XZS2"/>
<evidence type="ECO:0000313" key="2">
    <source>
        <dbReference type="Proteomes" id="UP000297891"/>
    </source>
</evidence>
<evidence type="ECO:0008006" key="3">
    <source>
        <dbReference type="Google" id="ProtNLM"/>
    </source>
</evidence>
<accession>A0A2M9XZS2</accession>
<dbReference type="Gene3D" id="2.30.30.40">
    <property type="entry name" value="SH3 Domains"/>
    <property type="match status" value="1"/>
</dbReference>
<gene>
    <name evidence="1" type="ORF">EHQ30_10965</name>
</gene>
<comment type="caution">
    <text evidence="1">The sequence shown here is derived from an EMBL/GenBank/DDBJ whole genome shotgun (WGS) entry which is preliminary data.</text>
</comment>
<keyword evidence="2" id="KW-1185">Reference proteome</keyword>
<proteinExistence type="predicted"/>
<dbReference type="Proteomes" id="UP000297891">
    <property type="component" value="Unassembled WGS sequence"/>
</dbReference>
<dbReference type="RefSeq" id="WP_100791504.1">
    <property type="nucleotide sequence ID" value="NZ_NPDQ01000006.1"/>
</dbReference>